<dbReference type="PANTHER" id="PTHR16305:SF35">
    <property type="entry name" value="TRANSCRIPTIONAL ACTIVATOR DOMAIN"/>
    <property type="match status" value="1"/>
</dbReference>
<dbReference type="GO" id="GO:0005737">
    <property type="term" value="C:cytoplasm"/>
    <property type="evidence" value="ECO:0007669"/>
    <property type="project" value="TreeGrafter"/>
</dbReference>
<dbReference type="InterPro" id="IPR029787">
    <property type="entry name" value="Nucleotide_cyclase"/>
</dbReference>
<name>A0A1I1SS88_9GAMM</name>
<dbReference type="InterPro" id="IPR036388">
    <property type="entry name" value="WH-like_DNA-bd_sf"/>
</dbReference>
<dbReference type="InterPro" id="IPR027417">
    <property type="entry name" value="P-loop_NTPase"/>
</dbReference>
<protein>
    <submittedName>
        <fullName evidence="4">AAA ATPase domain-containing protein</fullName>
    </submittedName>
</protein>
<keyword evidence="2" id="KW-0067">ATP-binding</keyword>
<dbReference type="AlphaFoldDB" id="A0A1I1SS88"/>
<dbReference type="Pfam" id="PF13191">
    <property type="entry name" value="AAA_16"/>
    <property type="match status" value="1"/>
</dbReference>
<evidence type="ECO:0000256" key="2">
    <source>
        <dbReference type="ARBA" id="ARBA00022840"/>
    </source>
</evidence>
<accession>A0A1I1SS88</accession>
<dbReference type="PANTHER" id="PTHR16305">
    <property type="entry name" value="TESTICULAR SOLUBLE ADENYLYL CYCLASE"/>
    <property type="match status" value="1"/>
</dbReference>
<dbReference type="SUPFAM" id="SSF55073">
    <property type="entry name" value="Nucleotide cyclase"/>
    <property type="match status" value="1"/>
</dbReference>
<dbReference type="Gene3D" id="1.10.10.10">
    <property type="entry name" value="Winged helix-like DNA-binding domain superfamily/Winged helix DNA-binding domain"/>
    <property type="match status" value="1"/>
</dbReference>
<dbReference type="GO" id="GO:0005524">
    <property type="term" value="F:ATP binding"/>
    <property type="evidence" value="ECO:0007669"/>
    <property type="project" value="UniProtKB-KW"/>
</dbReference>
<feature type="domain" description="Orc1-like AAA ATPase" evidence="3">
    <location>
        <begin position="386"/>
        <end position="565"/>
    </location>
</feature>
<reference evidence="4 5" key="1">
    <citation type="submission" date="2016-10" db="EMBL/GenBank/DDBJ databases">
        <authorList>
            <person name="de Groot N.N."/>
        </authorList>
    </citation>
    <scope>NUCLEOTIDE SEQUENCE [LARGE SCALE GENOMIC DNA]</scope>
    <source>
        <strain evidence="4 5">HL3</strain>
    </source>
</reference>
<proteinExistence type="predicted"/>
<dbReference type="GO" id="GO:0004016">
    <property type="term" value="F:adenylate cyclase activity"/>
    <property type="evidence" value="ECO:0007669"/>
    <property type="project" value="TreeGrafter"/>
</dbReference>
<dbReference type="EMBL" id="FOMJ01000005">
    <property type="protein sequence ID" value="SFD49276.1"/>
    <property type="molecule type" value="Genomic_DNA"/>
</dbReference>
<evidence type="ECO:0000256" key="1">
    <source>
        <dbReference type="ARBA" id="ARBA00022741"/>
    </source>
</evidence>
<sequence>MSRLAIELLGAPRIRQPDGGMESGCFDRPHLLLYYLAAHAGIPCRRERLAELFWAEKGPEPARLSLRQCLYKVRHLCQPAAEALVVDRTTVTLMVGPQCRVDAAELLDAVAESAVHDQEPAVLEAWRGPFLEGYPEGRTLPAYDEWMHQRRRALADRALYLLEQAVTARRAAGDDAGALRLVRRYPAVLAGRRPRWLAELEAAAPLSVPGAETREPGAMERRPVTVVHLDPFAGDRDPAPDALVAEMERLSGILAEHGGHVVAFPGGGLVAWFGYPRASENAPSRALRAALVAISGGPSWLRAGVASGLTLTTSQPAHPEAGGEVARAAFDQAYRAAGGQVRAANAVVQGLEGRFVFEADQAGCRVLGETDRSHRLAAAARSPSTPLVGREAELGRMEAAWEAARGGRGGSLALRGASGMGKTRLLVAFRERVATEGGLMVRELVCDPADQHHPLAPVLDYLRRLLPIYQGRIEAMLANWGVSAGPEVVPEVIENLQGLVDGDERPLTSPEQRTAILDLLAAIVAAMADRQPTVWLLDDLQWMDPSTCELLERLVRVARGRPLFLLMATRADGYLPGEVDEVVELGALPEEAARTLLRAVDGPRDPATEERLLQLAGGNPLYLEEVARQGKARGAGVPRRLQDLLAASVDELGEDRPLARLAAVAGYAFPRSLILAAEPEAGTGLERLVAAGLFLREGEEGLRFRHALLQEAILDSLPRSEYRALAARLEALGEEYPEEYPRGELVD</sequence>
<dbReference type="InterPro" id="IPR041664">
    <property type="entry name" value="AAA_16"/>
</dbReference>
<dbReference type="STRING" id="1123397.SAMN05660831_01776"/>
<dbReference type="SUPFAM" id="SSF52540">
    <property type="entry name" value="P-loop containing nucleoside triphosphate hydrolases"/>
    <property type="match status" value="1"/>
</dbReference>
<organism evidence="4 5">
    <name type="scientific">Thiohalospira halophila DSM 15071</name>
    <dbReference type="NCBI Taxonomy" id="1123397"/>
    <lineage>
        <taxon>Bacteria</taxon>
        <taxon>Pseudomonadati</taxon>
        <taxon>Pseudomonadota</taxon>
        <taxon>Gammaproteobacteria</taxon>
        <taxon>Thiohalospirales</taxon>
        <taxon>Thiohalospiraceae</taxon>
        <taxon>Thiohalospira</taxon>
    </lineage>
</organism>
<keyword evidence="1" id="KW-0547">Nucleotide-binding</keyword>
<evidence type="ECO:0000259" key="3">
    <source>
        <dbReference type="Pfam" id="PF13191"/>
    </source>
</evidence>
<dbReference type="Proteomes" id="UP000198611">
    <property type="component" value="Unassembled WGS sequence"/>
</dbReference>
<evidence type="ECO:0000313" key="4">
    <source>
        <dbReference type="EMBL" id="SFD49276.1"/>
    </source>
</evidence>
<evidence type="ECO:0000313" key="5">
    <source>
        <dbReference type="Proteomes" id="UP000198611"/>
    </source>
</evidence>
<gene>
    <name evidence="4" type="ORF">SAMN05660831_01776</name>
</gene>
<keyword evidence="5" id="KW-1185">Reference proteome</keyword>